<comment type="caution">
    <text evidence="2">The sequence shown here is derived from an EMBL/GenBank/DDBJ whole genome shotgun (WGS) entry which is preliminary data.</text>
</comment>
<evidence type="ECO:0000313" key="3">
    <source>
        <dbReference type="Proteomes" id="UP000299102"/>
    </source>
</evidence>
<feature type="region of interest" description="Disordered" evidence="1">
    <location>
        <begin position="1"/>
        <end position="21"/>
    </location>
</feature>
<dbReference type="EMBL" id="BGZK01000512">
    <property type="protein sequence ID" value="GBP47872.1"/>
    <property type="molecule type" value="Genomic_DNA"/>
</dbReference>
<name>A0A4C1WBK8_EUMVA</name>
<accession>A0A4C1WBK8</accession>
<sequence length="72" mass="7751">MTTGLGSRGSSEKYSMTQSVSSARHTAARAARAALEWAARRLGKHLKRGAVVGSRERSSQAGPDYRLLSVMM</sequence>
<gene>
    <name evidence="2" type="ORF">EVAR_33588_1</name>
</gene>
<organism evidence="2 3">
    <name type="scientific">Eumeta variegata</name>
    <name type="common">Bagworm moth</name>
    <name type="synonym">Eumeta japonica</name>
    <dbReference type="NCBI Taxonomy" id="151549"/>
    <lineage>
        <taxon>Eukaryota</taxon>
        <taxon>Metazoa</taxon>
        <taxon>Ecdysozoa</taxon>
        <taxon>Arthropoda</taxon>
        <taxon>Hexapoda</taxon>
        <taxon>Insecta</taxon>
        <taxon>Pterygota</taxon>
        <taxon>Neoptera</taxon>
        <taxon>Endopterygota</taxon>
        <taxon>Lepidoptera</taxon>
        <taxon>Glossata</taxon>
        <taxon>Ditrysia</taxon>
        <taxon>Tineoidea</taxon>
        <taxon>Psychidae</taxon>
        <taxon>Oiketicinae</taxon>
        <taxon>Eumeta</taxon>
    </lineage>
</organism>
<protein>
    <submittedName>
        <fullName evidence="2">Uncharacterized protein</fullName>
    </submittedName>
</protein>
<keyword evidence="3" id="KW-1185">Reference proteome</keyword>
<dbReference type="AlphaFoldDB" id="A0A4C1WBK8"/>
<reference evidence="2 3" key="1">
    <citation type="journal article" date="2019" name="Commun. Biol.">
        <title>The bagworm genome reveals a unique fibroin gene that provides high tensile strength.</title>
        <authorList>
            <person name="Kono N."/>
            <person name="Nakamura H."/>
            <person name="Ohtoshi R."/>
            <person name="Tomita M."/>
            <person name="Numata K."/>
            <person name="Arakawa K."/>
        </authorList>
    </citation>
    <scope>NUCLEOTIDE SEQUENCE [LARGE SCALE GENOMIC DNA]</scope>
</reference>
<proteinExistence type="predicted"/>
<dbReference type="Proteomes" id="UP000299102">
    <property type="component" value="Unassembled WGS sequence"/>
</dbReference>
<evidence type="ECO:0000313" key="2">
    <source>
        <dbReference type="EMBL" id="GBP47872.1"/>
    </source>
</evidence>
<evidence type="ECO:0000256" key="1">
    <source>
        <dbReference type="SAM" id="MobiDB-lite"/>
    </source>
</evidence>